<name>A0A8X6QJC1_NEPPI</name>
<evidence type="ECO:0000313" key="1">
    <source>
        <dbReference type="EMBL" id="GFU16682.1"/>
    </source>
</evidence>
<reference evidence="1" key="1">
    <citation type="submission" date="2020-08" db="EMBL/GenBank/DDBJ databases">
        <title>Multicomponent nature underlies the extraordinary mechanical properties of spider dragline silk.</title>
        <authorList>
            <person name="Kono N."/>
            <person name="Nakamura H."/>
            <person name="Mori M."/>
            <person name="Yoshida Y."/>
            <person name="Ohtoshi R."/>
            <person name="Malay A.D."/>
            <person name="Moran D.A.P."/>
            <person name="Tomita M."/>
            <person name="Numata K."/>
            <person name="Arakawa K."/>
        </authorList>
    </citation>
    <scope>NUCLEOTIDE SEQUENCE</scope>
</reference>
<dbReference type="AlphaFoldDB" id="A0A8X6QJC1"/>
<comment type="caution">
    <text evidence="1">The sequence shown here is derived from an EMBL/GenBank/DDBJ whole genome shotgun (WGS) entry which is preliminary data.</text>
</comment>
<accession>A0A8X6QJC1</accession>
<evidence type="ECO:0000313" key="2">
    <source>
        <dbReference type="Proteomes" id="UP000887013"/>
    </source>
</evidence>
<organism evidence="1 2">
    <name type="scientific">Nephila pilipes</name>
    <name type="common">Giant wood spider</name>
    <name type="synonym">Nephila maculata</name>
    <dbReference type="NCBI Taxonomy" id="299642"/>
    <lineage>
        <taxon>Eukaryota</taxon>
        <taxon>Metazoa</taxon>
        <taxon>Ecdysozoa</taxon>
        <taxon>Arthropoda</taxon>
        <taxon>Chelicerata</taxon>
        <taxon>Arachnida</taxon>
        <taxon>Araneae</taxon>
        <taxon>Araneomorphae</taxon>
        <taxon>Entelegynae</taxon>
        <taxon>Araneoidea</taxon>
        <taxon>Nephilidae</taxon>
        <taxon>Nephila</taxon>
    </lineage>
</organism>
<dbReference type="Proteomes" id="UP000887013">
    <property type="component" value="Unassembled WGS sequence"/>
</dbReference>
<sequence length="91" mass="9975">MGWMAGKEHSSGPVIQAHTPPSFGFLPLPTLGQMPFTNWKRPGPLAQVSCFGALIFQMDQPNATSSYRLPITAGYSTSRVIICLELDYFTP</sequence>
<gene>
    <name evidence="1" type="ORF">NPIL_206491</name>
</gene>
<keyword evidence="2" id="KW-1185">Reference proteome</keyword>
<proteinExistence type="predicted"/>
<protein>
    <submittedName>
        <fullName evidence="1">Uncharacterized protein</fullName>
    </submittedName>
</protein>
<dbReference type="EMBL" id="BMAW01030489">
    <property type="protein sequence ID" value="GFU16682.1"/>
    <property type="molecule type" value="Genomic_DNA"/>
</dbReference>